<keyword evidence="3 8" id="KW-0813">Transport</keyword>
<accession>A0A9P4MF90</accession>
<dbReference type="OrthoDB" id="42657at2759"/>
<dbReference type="GO" id="GO:0006914">
    <property type="term" value="P:autophagy"/>
    <property type="evidence" value="ECO:0007669"/>
    <property type="project" value="UniProtKB-KW"/>
</dbReference>
<evidence type="ECO:0000256" key="4">
    <source>
        <dbReference type="ARBA" id="ARBA00022692"/>
    </source>
</evidence>
<feature type="transmembrane region" description="Helical" evidence="8">
    <location>
        <begin position="419"/>
        <end position="437"/>
    </location>
</feature>
<comment type="caution">
    <text evidence="9">The sequence shown here is derived from an EMBL/GenBank/DDBJ whole genome shotgun (WGS) entry which is preliminary data.</text>
</comment>
<keyword evidence="8" id="KW-0926">Vacuole</keyword>
<keyword evidence="10" id="KW-1185">Reference proteome</keyword>
<keyword evidence="7 8" id="KW-0472">Membrane</keyword>
<feature type="transmembrane region" description="Helical" evidence="8">
    <location>
        <begin position="108"/>
        <end position="128"/>
    </location>
</feature>
<comment type="subcellular location">
    <subcellularLocation>
        <location evidence="1 8">Vacuole membrane</location>
        <topology evidence="1 8">Multi-pass membrane protein</topology>
    </subcellularLocation>
</comment>
<dbReference type="AlphaFoldDB" id="A0A9P4MF90"/>
<dbReference type="Pfam" id="PF11700">
    <property type="entry name" value="ATG22"/>
    <property type="match status" value="1"/>
</dbReference>
<dbReference type="EMBL" id="ML996087">
    <property type="protein sequence ID" value="KAF2152085.1"/>
    <property type="molecule type" value="Genomic_DNA"/>
</dbReference>
<dbReference type="InterPro" id="IPR036259">
    <property type="entry name" value="MFS_trans_sf"/>
</dbReference>
<dbReference type="PANTHER" id="PTHR23519:SF4">
    <property type="entry name" value="AUTOPHAGY-RELATED PROTEIN"/>
    <property type="match status" value="1"/>
</dbReference>
<sequence length="528" mass="58385">MTTFGQMVIDERASLGESMGRVIGGGSRGGPRLLDTQPTTTRRELWAYYLYYNGDNGVGPQSYSLAILQSCLTAAGHDPAISPPQQGNCTAGACVVPWGHGYRDVSSVAMLANGLCFAIMTVLFILLGSAADYGTLGPRLLLWLTVICWVAQYCFAVFAKQDQWLPAIVLYMVSYISYGATLVFYAAVFPRLARFMPHVRRAREVDLDKATITRAEYEKVESLARSHISNVSTAHSNIGYLLTLVLNLSILVPLSHNPAANRYALLLTTTYFVLLGLPWFFLRQARPGSPLPKSTSYLTLGAQHLLHSLRCASQLPQTLLYLLSFFLLSDGLNTTSTLVSLQQNTTIHFSFLSLTSLGILQATTSIFSTLLYHYLHQRLSLRTKTLFQTTNLFSILIPLWGCTPLLFRDRNMGYMSLPSLIGYNIVFGLFQAPYYAYSQSMMAELTPPGYEGLFFGLFGTMNRASSVLGPNVLYFITERTGDRTWGFVFLAVICGVAGVMVCFVDVEKGRRDSREFVGRGAESGVRDP</sequence>
<comment type="function">
    <text evidence="8">Vacuolar effluxer which mediate the efflux of amino acids resulting from autophagic degradation. The release of autophagic amino acids allows the maintenance of protein synthesis and viability during nitrogen starvation.</text>
</comment>
<dbReference type="Proteomes" id="UP000799439">
    <property type="component" value="Unassembled WGS sequence"/>
</dbReference>
<organism evidence="9 10">
    <name type="scientific">Myriangium duriaei CBS 260.36</name>
    <dbReference type="NCBI Taxonomy" id="1168546"/>
    <lineage>
        <taxon>Eukaryota</taxon>
        <taxon>Fungi</taxon>
        <taxon>Dikarya</taxon>
        <taxon>Ascomycota</taxon>
        <taxon>Pezizomycotina</taxon>
        <taxon>Dothideomycetes</taxon>
        <taxon>Dothideomycetidae</taxon>
        <taxon>Myriangiales</taxon>
        <taxon>Myriangiaceae</taxon>
        <taxon>Myriangium</taxon>
    </lineage>
</organism>
<evidence type="ECO:0000313" key="10">
    <source>
        <dbReference type="Proteomes" id="UP000799439"/>
    </source>
</evidence>
<dbReference type="GO" id="GO:0005774">
    <property type="term" value="C:vacuolar membrane"/>
    <property type="evidence" value="ECO:0007669"/>
    <property type="project" value="UniProtKB-SubCell"/>
</dbReference>
<keyword evidence="8" id="KW-0029">Amino-acid transport</keyword>
<evidence type="ECO:0000256" key="5">
    <source>
        <dbReference type="ARBA" id="ARBA00022989"/>
    </source>
</evidence>
<evidence type="ECO:0000256" key="8">
    <source>
        <dbReference type="RuleBase" id="RU363073"/>
    </source>
</evidence>
<feature type="transmembrane region" description="Helical" evidence="8">
    <location>
        <begin position="319"/>
        <end position="341"/>
    </location>
</feature>
<evidence type="ECO:0000256" key="1">
    <source>
        <dbReference type="ARBA" id="ARBA00004128"/>
    </source>
</evidence>
<feature type="transmembrane region" description="Helical" evidence="8">
    <location>
        <begin position="238"/>
        <end position="256"/>
    </location>
</feature>
<evidence type="ECO:0000256" key="7">
    <source>
        <dbReference type="ARBA" id="ARBA00023136"/>
    </source>
</evidence>
<feature type="transmembrane region" description="Helical" evidence="8">
    <location>
        <begin position="386"/>
        <end position="407"/>
    </location>
</feature>
<dbReference type="InterPro" id="IPR050495">
    <property type="entry name" value="ATG22/LtaA_families"/>
</dbReference>
<feature type="transmembrane region" description="Helical" evidence="8">
    <location>
        <begin position="164"/>
        <end position="188"/>
    </location>
</feature>
<evidence type="ECO:0000313" key="9">
    <source>
        <dbReference type="EMBL" id="KAF2152085.1"/>
    </source>
</evidence>
<feature type="transmembrane region" description="Helical" evidence="8">
    <location>
        <begin position="347"/>
        <end position="374"/>
    </location>
</feature>
<proteinExistence type="inferred from homology"/>
<dbReference type="PANTHER" id="PTHR23519">
    <property type="entry name" value="AUTOPHAGY-RELATED PROTEIN 22"/>
    <property type="match status" value="1"/>
</dbReference>
<dbReference type="SUPFAM" id="SSF103473">
    <property type="entry name" value="MFS general substrate transporter"/>
    <property type="match status" value="1"/>
</dbReference>
<keyword evidence="6 8" id="KW-0072">Autophagy</keyword>
<dbReference type="InterPro" id="IPR024671">
    <property type="entry name" value="Atg22-like"/>
</dbReference>
<feature type="transmembrane region" description="Helical" evidence="8">
    <location>
        <begin position="262"/>
        <end position="282"/>
    </location>
</feature>
<keyword evidence="5 8" id="KW-1133">Transmembrane helix</keyword>
<comment type="similarity">
    <text evidence="2 8">Belongs to the ATG22 family.</text>
</comment>
<evidence type="ECO:0000256" key="3">
    <source>
        <dbReference type="ARBA" id="ARBA00022448"/>
    </source>
</evidence>
<protein>
    <recommendedName>
        <fullName evidence="8">Autophagy-related protein</fullName>
    </recommendedName>
</protein>
<dbReference type="Gene3D" id="1.20.1250.20">
    <property type="entry name" value="MFS general substrate transporter like domains"/>
    <property type="match status" value="1"/>
</dbReference>
<evidence type="ECO:0000256" key="6">
    <source>
        <dbReference type="ARBA" id="ARBA00023006"/>
    </source>
</evidence>
<feature type="transmembrane region" description="Helical" evidence="8">
    <location>
        <begin position="485"/>
        <end position="504"/>
    </location>
</feature>
<reference evidence="9" key="1">
    <citation type="journal article" date="2020" name="Stud. Mycol.">
        <title>101 Dothideomycetes genomes: a test case for predicting lifestyles and emergence of pathogens.</title>
        <authorList>
            <person name="Haridas S."/>
            <person name="Albert R."/>
            <person name="Binder M."/>
            <person name="Bloem J."/>
            <person name="Labutti K."/>
            <person name="Salamov A."/>
            <person name="Andreopoulos B."/>
            <person name="Baker S."/>
            <person name="Barry K."/>
            <person name="Bills G."/>
            <person name="Bluhm B."/>
            <person name="Cannon C."/>
            <person name="Castanera R."/>
            <person name="Culley D."/>
            <person name="Daum C."/>
            <person name="Ezra D."/>
            <person name="Gonzalez J."/>
            <person name="Henrissat B."/>
            <person name="Kuo A."/>
            <person name="Liang C."/>
            <person name="Lipzen A."/>
            <person name="Lutzoni F."/>
            <person name="Magnuson J."/>
            <person name="Mondo S."/>
            <person name="Nolan M."/>
            <person name="Ohm R."/>
            <person name="Pangilinan J."/>
            <person name="Park H.-J."/>
            <person name="Ramirez L."/>
            <person name="Alfaro M."/>
            <person name="Sun H."/>
            <person name="Tritt A."/>
            <person name="Yoshinaga Y."/>
            <person name="Zwiers L.-H."/>
            <person name="Turgeon B."/>
            <person name="Goodwin S."/>
            <person name="Spatafora J."/>
            <person name="Crous P."/>
            <person name="Grigoriev I."/>
        </authorList>
    </citation>
    <scope>NUCLEOTIDE SEQUENCE</scope>
    <source>
        <strain evidence="9">CBS 260.36</strain>
    </source>
</reference>
<name>A0A9P4MF90_9PEZI</name>
<evidence type="ECO:0000256" key="2">
    <source>
        <dbReference type="ARBA" id="ARBA00006978"/>
    </source>
</evidence>
<dbReference type="GO" id="GO:0006865">
    <property type="term" value="P:amino acid transport"/>
    <property type="evidence" value="ECO:0007669"/>
    <property type="project" value="UniProtKB-KW"/>
</dbReference>
<feature type="transmembrane region" description="Helical" evidence="8">
    <location>
        <begin position="140"/>
        <end position="158"/>
    </location>
</feature>
<keyword evidence="4 8" id="KW-0812">Transmembrane</keyword>
<gene>
    <name evidence="9" type="ORF">K461DRAFT_286853</name>
</gene>